<feature type="repeat" description="WD" evidence="1">
    <location>
        <begin position="975"/>
        <end position="1005"/>
    </location>
</feature>
<dbReference type="EMBL" id="JACYWE010000005">
    <property type="protein sequence ID" value="MBD8506912.1"/>
    <property type="molecule type" value="Genomic_DNA"/>
</dbReference>
<dbReference type="InterPro" id="IPR001387">
    <property type="entry name" value="Cro/C1-type_HTH"/>
</dbReference>
<comment type="caution">
    <text evidence="3">The sequence shown here is derived from an EMBL/GenBank/DDBJ whole genome shotgun (WGS) entry which is preliminary data.</text>
</comment>
<dbReference type="PANTHER" id="PTHR19879">
    <property type="entry name" value="TRANSCRIPTION INITIATION FACTOR TFIID"/>
    <property type="match status" value="1"/>
</dbReference>
<dbReference type="SMART" id="SM00320">
    <property type="entry name" value="WD40"/>
    <property type="match status" value="11"/>
</dbReference>
<feature type="repeat" description="WD" evidence="1">
    <location>
        <begin position="887"/>
        <end position="911"/>
    </location>
</feature>
<organism evidence="3 4">
    <name type="scientific">Lolliginicoccus lacisalsi</name>
    <dbReference type="NCBI Taxonomy" id="2742202"/>
    <lineage>
        <taxon>Bacteria</taxon>
        <taxon>Bacillati</taxon>
        <taxon>Actinomycetota</taxon>
        <taxon>Actinomycetes</taxon>
        <taxon>Mycobacteriales</taxon>
        <taxon>Hoyosellaceae</taxon>
        <taxon>Lolliginicoccus</taxon>
    </lineage>
</organism>
<feature type="repeat" description="WD" evidence="1">
    <location>
        <begin position="697"/>
        <end position="730"/>
    </location>
</feature>
<evidence type="ECO:0000313" key="3">
    <source>
        <dbReference type="EMBL" id="MBD8506912.1"/>
    </source>
</evidence>
<dbReference type="InterPro" id="IPR001680">
    <property type="entry name" value="WD40_rpt"/>
</dbReference>
<dbReference type="PROSITE" id="PS50294">
    <property type="entry name" value="WD_REPEATS_REGION"/>
    <property type="match status" value="1"/>
</dbReference>
<dbReference type="PANTHER" id="PTHR19879:SF9">
    <property type="entry name" value="TRANSCRIPTION INITIATION FACTOR TFIID SUBUNIT 5"/>
    <property type="match status" value="1"/>
</dbReference>
<dbReference type="SUPFAM" id="SSF82171">
    <property type="entry name" value="DPP6 N-terminal domain-like"/>
    <property type="match status" value="1"/>
</dbReference>
<accession>A0A927JE18</accession>
<feature type="repeat" description="WD" evidence="1">
    <location>
        <begin position="839"/>
        <end position="880"/>
    </location>
</feature>
<dbReference type="PROSITE" id="PS50082">
    <property type="entry name" value="WD_REPEATS_2"/>
    <property type="match status" value="4"/>
</dbReference>
<dbReference type="SUPFAM" id="SSF101908">
    <property type="entry name" value="Putative isomerase YbhE"/>
    <property type="match status" value="1"/>
</dbReference>
<dbReference type="RefSeq" id="WP_192039362.1">
    <property type="nucleotide sequence ID" value="NZ_JACYWE010000005.1"/>
</dbReference>
<protein>
    <recommendedName>
        <fullName evidence="2">Novel STAND NTPase 1 domain-containing protein</fullName>
    </recommendedName>
</protein>
<keyword evidence="4" id="KW-1185">Reference proteome</keyword>
<dbReference type="CDD" id="cd00093">
    <property type="entry name" value="HTH_XRE"/>
    <property type="match status" value="1"/>
</dbReference>
<dbReference type="InterPro" id="IPR027417">
    <property type="entry name" value="P-loop_NTPase"/>
</dbReference>
<dbReference type="Pfam" id="PF00400">
    <property type="entry name" value="WD40"/>
    <property type="match status" value="5"/>
</dbReference>
<name>A0A927JE18_9ACTN</name>
<dbReference type="Pfam" id="PF20703">
    <property type="entry name" value="nSTAND1"/>
    <property type="match status" value="1"/>
</dbReference>
<gene>
    <name evidence="3" type="ORF">HT102_10470</name>
</gene>
<feature type="domain" description="Novel STAND NTPase 1" evidence="2">
    <location>
        <begin position="98"/>
        <end position="458"/>
    </location>
</feature>
<evidence type="ECO:0000313" key="4">
    <source>
        <dbReference type="Proteomes" id="UP000642993"/>
    </source>
</evidence>
<dbReference type="SUPFAM" id="SSF52540">
    <property type="entry name" value="P-loop containing nucleoside triphosphate hydrolases"/>
    <property type="match status" value="1"/>
</dbReference>
<dbReference type="Proteomes" id="UP000642993">
    <property type="component" value="Unassembled WGS sequence"/>
</dbReference>
<sequence length="1263" mass="135047">MSPTMITNRLELGAALTALRNQQDLTIRDVVEKSGVLHGTVSGWFAGHHVPTNASKPAFDDLLAAIGVPDPEQQQEWWQAVVRARRSPGRRGGDQHAPYKGLDAFAPEDAEWYFGRDNLVSEALDRLARKPGMALVIIGASGAGKSSLLRAGIMPALAAGRADRGQPLAPVLITPGSTPLQALAEASVDDHSVLCIDQLEEVWTQCRDEAQRRAFLESLTTLAARPRIILVLRADFFAAAVDEPTLLQPLRENTLVVGPLTSDELRTVITEPAARAGYTLEGGLVEVLASDLAPRDSAQTHDPGALPLLSHALLSTWALSSRKHMTVADYHATGGIKGALQQTAESTFAALGPAQQELARRVFQRLVTVDGPAETRRRVPLAEMLDTRDRDTIRATIELFADQRMLTLTEDAVEITHEILLREWARLRQWIQDNKDSLVAHRRITMAARLWRDSQHDPSTLLGAGRLEVFSHWASTDDHHAELNNLEHEFLAASARHHEQIRAGDAARQDRLRRLNASLATIAIIAVVAAITAATAGVYASKQRSNAELARNESMSRQAAVQAQRTREDTPALAAQLALAAYRINPTIESRTALLDATATPTPMRLAHAPGATGFALSRSGSTLIATSADGTAHIYRMNGHASAPTLASTLTTGEEGNHHSYAAALSPDESLAAFGGGSGLVLWQLDGEQPSFLAALDTNNEPVHDAQFAPHGHILVAGTPDGGILRWDLTDPASPLALPGIVPDNPLPQARAAIAHSADGRIMATSTNAGTVSLWDVSAPASEPRLLSDQPLEGDGTIVANGLALSPDSRYVAAATTAADVRRWEITDPTSPTSLEPLTGFDSWVNGVAFTNDGSILATASSDQTARTWDWATGTELTRFHSPALLTGIAFTATEDTLITGGDDGIIRIWPVPGPVLGGITGVVFQLRYNDDRTLLAVTAGRGDRSVHLLDTTDPARPQRLSRIDVPEFSATAAITDDGTLLAAGTLDGEVHLWDTSDPARPRQLATVAHDHDSLVAALEISRDKKTLITKTYAGPENGVWDISDPTSPRALDALPSQRGRGYLGDFSPDGALYALGTAGGGVPIWRYTGTGEFEYLADAGNFEGHVEAVKFSPDSTLIAAGGGGGDTAIRLIDVTDPDDPRITATLHGPRVDIYSLDFSADGTRLIGTSGDQIWMWDITDPSDPRILGVPTAYEGRANDAVFIGEDHHIAAAGWEKNVRVWASDPESAATWVCETRGTALTSNEWEQLLPGVPETDICDGE</sequence>
<proteinExistence type="predicted"/>
<dbReference type="AlphaFoldDB" id="A0A927JE18"/>
<dbReference type="Gene3D" id="2.130.10.10">
    <property type="entry name" value="YVTN repeat-like/Quinoprotein amine dehydrogenase"/>
    <property type="match status" value="4"/>
</dbReference>
<dbReference type="InterPro" id="IPR015943">
    <property type="entry name" value="WD40/YVTN_repeat-like_dom_sf"/>
</dbReference>
<dbReference type="InterPro" id="IPR049052">
    <property type="entry name" value="nSTAND1"/>
</dbReference>
<reference evidence="3" key="1">
    <citation type="submission" date="2020-09" db="EMBL/GenBank/DDBJ databases">
        <title>Hoyosella lacisalsi sp. nov., a halotolerant actinobacterium isolated from soil of Lake Gudzhirganskoe.</title>
        <authorList>
            <person name="Yang Q."/>
            <person name="Guo P.Y."/>
            <person name="Liu S.W."/>
            <person name="Li F.N."/>
            <person name="Sun C.H."/>
        </authorList>
    </citation>
    <scope>NUCLEOTIDE SEQUENCE</scope>
    <source>
        <strain evidence="3">G463</strain>
    </source>
</reference>
<evidence type="ECO:0000256" key="1">
    <source>
        <dbReference type="PROSITE-ProRule" id="PRU00221"/>
    </source>
</evidence>
<keyword evidence="1" id="KW-0853">WD repeat</keyword>
<evidence type="ECO:0000259" key="2">
    <source>
        <dbReference type="Pfam" id="PF20703"/>
    </source>
</evidence>